<dbReference type="Proteomes" id="UP001596226">
    <property type="component" value="Unassembled WGS sequence"/>
</dbReference>
<evidence type="ECO:0000313" key="2">
    <source>
        <dbReference type="Proteomes" id="UP001596226"/>
    </source>
</evidence>
<accession>A0ABW1H986</accession>
<organism evidence="1 2">
    <name type="scientific">Micromonospora vulcania</name>
    <dbReference type="NCBI Taxonomy" id="1441873"/>
    <lineage>
        <taxon>Bacteria</taxon>
        <taxon>Bacillati</taxon>
        <taxon>Actinomycetota</taxon>
        <taxon>Actinomycetes</taxon>
        <taxon>Micromonosporales</taxon>
        <taxon>Micromonosporaceae</taxon>
        <taxon>Micromonospora</taxon>
    </lineage>
</organism>
<evidence type="ECO:0000313" key="1">
    <source>
        <dbReference type="EMBL" id="MFC5925808.1"/>
    </source>
</evidence>
<gene>
    <name evidence="1" type="ORF">ACFQGL_20935</name>
</gene>
<dbReference type="EMBL" id="JBHSQS010000012">
    <property type="protein sequence ID" value="MFC5925808.1"/>
    <property type="molecule type" value="Genomic_DNA"/>
</dbReference>
<name>A0ABW1H986_9ACTN</name>
<protein>
    <submittedName>
        <fullName evidence="1">Uncharacterized protein</fullName>
    </submittedName>
</protein>
<dbReference type="RefSeq" id="WP_377513883.1">
    <property type="nucleotide sequence ID" value="NZ_JBHSQS010000012.1"/>
</dbReference>
<reference evidence="2" key="1">
    <citation type="journal article" date="2019" name="Int. J. Syst. Evol. Microbiol.">
        <title>The Global Catalogue of Microorganisms (GCM) 10K type strain sequencing project: providing services to taxonomists for standard genome sequencing and annotation.</title>
        <authorList>
            <consortium name="The Broad Institute Genomics Platform"/>
            <consortium name="The Broad Institute Genome Sequencing Center for Infectious Disease"/>
            <person name="Wu L."/>
            <person name="Ma J."/>
        </authorList>
    </citation>
    <scope>NUCLEOTIDE SEQUENCE [LARGE SCALE GENOMIC DNA]</scope>
    <source>
        <strain evidence="2">CGMCC 4.7144</strain>
    </source>
</reference>
<proteinExistence type="predicted"/>
<keyword evidence="2" id="KW-1185">Reference proteome</keyword>
<comment type="caution">
    <text evidence="1">The sequence shown here is derived from an EMBL/GenBank/DDBJ whole genome shotgun (WGS) entry which is preliminary data.</text>
</comment>
<sequence length="211" mass="23126">MIAYSRRRERDRRDVFQQWAMQHGWTVVPAPNVDWGSRLPGRNRRGVSLALFGAVGGYRVSVAEYSYTETHTSTSGDGMGGTTTTTSSHSHPYVVIVVHLDEPHPAISVQPRTAVSRIGQVLFGDAGPVTGDQNFDKHYRVAGDPVAVGQLVGPALRAEHLAGTVPLWALHQTELMTYQPGRIDSPYQIPNLAAPLIRAAALLRVKDQRKL</sequence>